<dbReference type="Gene3D" id="2.40.70.10">
    <property type="entry name" value="Acid Proteases"/>
    <property type="match status" value="2"/>
</dbReference>
<organism evidence="1 2">
    <name type="scientific">Acidiferrimicrobium australe</name>
    <dbReference type="NCBI Taxonomy" id="2664430"/>
    <lineage>
        <taxon>Bacteria</taxon>
        <taxon>Bacillati</taxon>
        <taxon>Actinomycetota</taxon>
        <taxon>Acidimicrobiia</taxon>
        <taxon>Acidimicrobiales</taxon>
        <taxon>Acidimicrobiaceae</taxon>
        <taxon>Acidiferrimicrobium</taxon>
    </lineage>
</organism>
<evidence type="ECO:0000313" key="1">
    <source>
        <dbReference type="EMBL" id="MST31539.1"/>
    </source>
</evidence>
<evidence type="ECO:0000313" key="2">
    <source>
        <dbReference type="Proteomes" id="UP000437736"/>
    </source>
</evidence>
<evidence type="ECO:0008006" key="3">
    <source>
        <dbReference type="Google" id="ProtNLM"/>
    </source>
</evidence>
<dbReference type="InterPro" id="IPR034122">
    <property type="entry name" value="Retropepsin-like_bacterial"/>
</dbReference>
<dbReference type="SUPFAM" id="SSF50630">
    <property type="entry name" value="Acid proteases"/>
    <property type="match status" value="1"/>
</dbReference>
<name>A0ABW9QQ65_9ACTN</name>
<sequence>MRSERRLGGALSLPPKVVMGGSAGAGRWGAGPTDLRWIVMMELPLVLEPDRDDPDCAAVCVDGSAEGRRRRFLVDTGAAVTQVPRAWLAHGSTSQGERTGEAALGSAHQHLAQLDSLRVGSLEMRKATVGVLAEEHPHPWGLLGMDVLGREAWQFDFAERRIGMGSVGSDADRPWLSLDRYPAGQPLVEMSIGPVPATAVWDSGAGITLVDAGFQHRHAELFVPAGSATGRDSGGNQAQTPLAVMAASRIADVDFPPCKVAVVDLGHATAALDRPMDLILGYTLIRSAVWTFDFPRQRWVVAPAGLDSSAAGGVKRRT</sequence>
<dbReference type="CDD" id="cd05483">
    <property type="entry name" value="retropepsin_like_bacteria"/>
    <property type="match status" value="1"/>
</dbReference>
<dbReference type="Proteomes" id="UP000437736">
    <property type="component" value="Unassembled WGS sequence"/>
</dbReference>
<accession>A0ABW9QQ65</accession>
<comment type="caution">
    <text evidence="1">The sequence shown here is derived from an EMBL/GenBank/DDBJ whole genome shotgun (WGS) entry which is preliminary data.</text>
</comment>
<dbReference type="EMBL" id="WJHE01000092">
    <property type="protein sequence ID" value="MST31539.1"/>
    <property type="molecule type" value="Genomic_DNA"/>
</dbReference>
<keyword evidence="2" id="KW-1185">Reference proteome</keyword>
<dbReference type="PROSITE" id="PS00141">
    <property type="entry name" value="ASP_PROTEASE"/>
    <property type="match status" value="1"/>
</dbReference>
<proteinExistence type="predicted"/>
<dbReference type="InterPro" id="IPR021109">
    <property type="entry name" value="Peptidase_aspartic_dom_sf"/>
</dbReference>
<reference evidence="1 2" key="1">
    <citation type="submission" date="2019-11" db="EMBL/GenBank/DDBJ databases">
        <title>Acidiferrimicrobium australis gen. nov., sp. nov., an acidophilic and obligately heterotrophic, member of the Actinobacteria that catalyses dissimilatory oxido- reduction of iron isolated from metal-rich acidic water in Chile.</title>
        <authorList>
            <person name="Gonzalez D."/>
            <person name="Huber K."/>
            <person name="Hedrich S."/>
            <person name="Rojas-Villalobos C."/>
            <person name="Quatrini R."/>
            <person name="Dinamarca M.A."/>
            <person name="Schwarz A."/>
            <person name="Canales C."/>
            <person name="Nancucheo I."/>
        </authorList>
    </citation>
    <scope>NUCLEOTIDE SEQUENCE [LARGE SCALE GENOMIC DNA]</scope>
    <source>
        <strain evidence="1 2">USS-CCA1</strain>
    </source>
</reference>
<dbReference type="InterPro" id="IPR001969">
    <property type="entry name" value="Aspartic_peptidase_AS"/>
</dbReference>
<dbReference type="Pfam" id="PF13975">
    <property type="entry name" value="gag-asp_proteas"/>
    <property type="match status" value="1"/>
</dbReference>
<protein>
    <recommendedName>
        <fullName evidence="3">Peptidase A2 domain-containing protein</fullName>
    </recommendedName>
</protein>
<gene>
    <name evidence="1" type="ORF">GHK86_02185</name>
</gene>